<dbReference type="PANTHER" id="PTHR45527">
    <property type="entry name" value="NONRIBOSOMAL PEPTIDE SYNTHETASE"/>
    <property type="match status" value="1"/>
</dbReference>
<dbReference type="NCBIfam" id="NF003417">
    <property type="entry name" value="PRK04813.1"/>
    <property type="match status" value="3"/>
</dbReference>
<dbReference type="InterPro" id="IPR025110">
    <property type="entry name" value="AMP-bd_C"/>
</dbReference>
<accession>A0ABY9P5L0</accession>
<feature type="domain" description="Carrier" evidence="4">
    <location>
        <begin position="3108"/>
        <end position="3183"/>
    </location>
</feature>
<keyword evidence="6" id="KW-1185">Reference proteome</keyword>
<gene>
    <name evidence="5" type="ORF">RDV84_19580</name>
</gene>
<dbReference type="SMART" id="SM00823">
    <property type="entry name" value="PKS_PP"/>
    <property type="match status" value="3"/>
</dbReference>
<evidence type="ECO:0000313" key="6">
    <source>
        <dbReference type="Proteomes" id="UP001229313"/>
    </source>
</evidence>
<dbReference type="InterPro" id="IPR006162">
    <property type="entry name" value="Ppantetheine_attach_site"/>
</dbReference>
<dbReference type="InterPro" id="IPR020806">
    <property type="entry name" value="PKS_PP-bd"/>
</dbReference>
<evidence type="ECO:0000256" key="3">
    <source>
        <dbReference type="ARBA" id="ARBA00022553"/>
    </source>
</evidence>
<comment type="cofactor">
    <cofactor evidence="1">
        <name>pantetheine 4'-phosphate</name>
        <dbReference type="ChEBI" id="CHEBI:47942"/>
    </cofactor>
</comment>
<dbReference type="InterPro" id="IPR036736">
    <property type="entry name" value="ACP-like_sf"/>
</dbReference>
<name>A0ABY9P5L0_9GAMM</name>
<dbReference type="Gene3D" id="3.30.559.10">
    <property type="entry name" value="Chloramphenicol acetyltransferase-like domain"/>
    <property type="match status" value="3"/>
</dbReference>
<dbReference type="InterPro" id="IPR020845">
    <property type="entry name" value="AMP-binding_CS"/>
</dbReference>
<dbReference type="PANTHER" id="PTHR45527:SF1">
    <property type="entry name" value="FATTY ACID SYNTHASE"/>
    <property type="match status" value="1"/>
</dbReference>
<dbReference type="InterPro" id="IPR023213">
    <property type="entry name" value="CAT-like_dom_sf"/>
</dbReference>
<dbReference type="Gene3D" id="2.30.38.10">
    <property type="entry name" value="Luciferase, Domain 3"/>
    <property type="match status" value="1"/>
</dbReference>
<dbReference type="EMBL" id="CP133568">
    <property type="protein sequence ID" value="WMT02145.1"/>
    <property type="molecule type" value="Genomic_DNA"/>
</dbReference>
<dbReference type="RefSeq" id="WP_309151301.1">
    <property type="nucleotide sequence ID" value="NZ_CP133568.1"/>
</dbReference>
<dbReference type="NCBIfam" id="TIGR01733">
    <property type="entry name" value="AA-adenyl-dom"/>
    <property type="match status" value="3"/>
</dbReference>
<dbReference type="InterPro" id="IPR001242">
    <property type="entry name" value="Condensation_dom"/>
</dbReference>
<dbReference type="SUPFAM" id="SSF47336">
    <property type="entry name" value="ACP-like"/>
    <property type="match status" value="3"/>
</dbReference>
<sequence>MSASQLLIDLRRQGVRLSLADGRLQVQAPPGVLTPALRDRLKAHRDELTDLLAANDPAAAAGEAPIPRLRDRQDAPLSPAQQRLWLLQQLESDPALYLIPAALELRGALDPDAVRRGIQALMARHESLRTVFRERDGEATAHRLDAWPDPLHWRELAASDDQDATLAQAIAVACADPIDLEHGPMLRVHAFALGPQRHVLLLLLHHIAGDAQSMAVLTREFAQAYAAALDGAEPAWEPLPLQYADYAHWQRERWREGRLDASRDWWLDRLDGLAPLHALTTDRARPERLGNAGARVSLRLDANERAAVLGLAQAHDATVFVVLQAAFALLLKRHGDHADVAFATPVSGREHRELQPLVGFFVNTLAMRHRVDEDASVGAWLAQVKRATLDAFAHQALPFDKLIEAVQPARSLSHAPLLQIMLSYQRREGDGLRLPGLDIRPWPLPQAGSKFELSLDALDGDDGIELSFEYNTELFAPARIAAMAAQLRRLLAQMCADTDAPLRALDMLDDAQRQTLQAWEGEVRVRGERPVLSEIAERAERAPDAIALVDGARTLSYRELLRNVAAAAAALAARGVKAGDLVALRLPRGAAAIECLLACHWLGAGYVPLDTALSDERCAFILADAGCRLLIAEAPVGDAAWIAPAALAEAPHGATTPPRQDALEHPAYAIYTSGSTGRPKGVRISQRNLAGYARAVAEHYRIEPRDRVLQFASLSFDISVEEIFCALAAGAALVLRDDESVAGPAGFAAFVAAQSISVASLPTASWHVLCGDPAVAVPADSPLRLLAIGGEAARAECVRAWRRAVGTRLRLLNTYGPTEATVAATCFDLGTGEDVRIGRPYANTRCLVLQGEARVPEGVPGELVLAGEGVGEGYIGHAAANAAGFAELQGERVYRTGDRVCWRDGELQFLGRRDDQAKVQGFRVEPGEIEPALRGLAGVADACAVCLRDPAGDNRLIAYWQADADVGDATDQAVPDEADLRAALARELPFYLVPSRFVRLPRLPLNVNGKLDRRALPAPDWNAAPPSPAAALDEGEIALLALFREVLGQPGFGPDDDFFRAGGHSLAAARLAGLIRTRLQRALPLRELFAAPNVRALAAALERGEVETAIPQRLSRTQRLPLSPAQRRLWFLQQLDAASPSYNMPGAWRIEGALDPAALRAAFACLLARHEALHSRIASDAGTPYALPDPQAALPWRELDLSALAPAQREARLQQRLHASATAAFDLGRELPLRIELIRLGADEHALLVCLHHIAADGASLGLLMAQANAAYRAALRGERDNEDASRLHYADFADWQQRLLTPERERSLLTYWRERLSGAPAVHSLPLDYPRPERPDHRGGHHAFVLPAALVARLDALALDCGVTAFMLLKSAFALVLARYSDNDDIVLGTPVSGRERAEFEHTIGFFANTLVLRETVDRSRSLPDSLRAGRAQYLADFDRQAQPFDTLVEALGAAGQGGPSPLFQILFAVHEGGAALEFPDARLVALDHGSGTAKFDLSLHLTRRDGGLHGQFEFAAALLREDTVRSLGESLAALLADLAERPDAPAGELALAAAALPQPAPAAAAVAHADLWHWFEHSAQVHAQSVALEHGEHRIEYAELARQARDCADYLYAHGVRAGDRVGLCLARGCAPVVAILACLRLGAAYVPLDPAYPSERLLRIAAEARLRCILADAAGEAALIGADAPRLPMPAEGAVFAPAPTATIDPDSAAYVLYTSGSTGTPKGVVLPHRALTQLLTAQAADQPLFGERLATLQFTSLNFDVSFQEIFTALVSGSRLVLVGEAQRQDLPALVELIHARGVQRLFLPVAVLTLLPMLAQRPLPELRLVAVAGEALSVSPALRGFFAAHPQCRLVNHYGPTETHVVTAHTLPADPLRWPALPPIGRPLPNLRLSVRDARGAPLPQGAIGELYVAGPALASGYLGRPDLTAERFVVDADGAVAYRTGDRVHLGGDGELRYLSRGDGQIKLRGFRIETGEVAAQLQAVPGVRAAAVDLRTDPVGEPRLVAWLAGDEDAAALRERAERQVERSLPAFMRPQAYAVLARLPLTVNGKLDRAALPAPQWQREPSAAQPAQTATEAVLLELWRELLGNDGLGTTDHFFAHGGHSLLAVRLLARVRERYPHAPPLAAIFAAPTVRELAARIDALADGANADAPVAADRSGELPLSFGQARLWALERLTGGAADYLIPAVVELRGELDAARLLAAFDAVCARHEILRSRFGERDGEGRQTVRPAAAGTGWIEDATGCSDEACRERVAELTARPFDLAEQAPLRVALLRRAADRHVLVLVLHHIVADAASLPILLADLQAAYAEPAQALPALPLQYGDYALWQRGREGQASAAQELAWWRERLHGLPTVHNLPLDRPRPPQRSYAGATLRQPLPPALVARLDALAARQRVSRYVLLQAVFVLWLHHFSEAEDIVLGTPSAARDHAGLDGMIGFFVDTLVLRHHAEPSMRFDQLLDAVAATVTQALAHQDTPFEHLVDALRPPRELAHNPLFQIMFSAQSAQPTRLSLPGIEVHALDAPSRSAKFDLSLDVNQLEDGCVAFWEYATDLFDADSVEQFAAHYLRLLEAVADAPTRTLDELARVEERWPAPTTAPAPTHVAARIREHALRTPRALAVEDGETRLDYRSLWRRAGALARHLPRDGTPVAVLAPRGWQSIVAELAAWRAARAFLPLDPAHPPAHLQAIAADAGAGALLRHADFALDLGVPGWTIDTASEPEAPDGDDDSDGGADAAGIAYLIYTSGSTGAPKGVVIGHDNLAAYVDAAGAAYAIGAHDRVLNLASPGFDIAIEETMVSLAHGATVVVAGPQFLAQASGFCAALAAQAISVTSLPTALWNVLAETAQGAQAPACWRLCVLGGESLQPGLLAQWRRHVVGGPQLINTYGPTETTVVASHYRLGDDGRVAIGRALGDARLSVRRDGWPVAPGLPGELVIGGAGVGRGYHGQPQLSAEAFFESEGQRWYRSGDRVRWNGEGQLEFLGRSDHQLKLRGYRVDPEQVGAVLAGHPALRQAVVVAVRPAQGEAYLAAYAVADPGAASAEVEPAALRQWLGARLPDYMLPQAWSVVPELPLTVNGKLDRKRLPEAPRLAASATAAAPVAPRDERERELAAIWCELLRLPQVGVEDDFFALGGNSLGAIRLKARVEARFNVELELAGLFARPTIAALAERIAAADQRIAADDIGFLNDLLDELE</sequence>
<dbReference type="SUPFAM" id="SSF56801">
    <property type="entry name" value="Acetyl-CoA synthetase-like"/>
    <property type="match status" value="3"/>
</dbReference>
<dbReference type="Gene3D" id="3.40.50.12780">
    <property type="entry name" value="N-terminal domain of ligase-like"/>
    <property type="match status" value="2"/>
</dbReference>
<proteinExistence type="predicted"/>
<reference evidence="5 6" key="1">
    <citation type="submission" date="2023-08" db="EMBL/GenBank/DDBJ databases">
        <title>The whole genome sequence of Lysobacter yananisis.</title>
        <authorList>
            <person name="Sun H."/>
        </authorList>
    </citation>
    <scope>NUCLEOTIDE SEQUENCE [LARGE SCALE GENOMIC DNA]</scope>
    <source>
        <strain evidence="5 6">SNNU513</strain>
    </source>
</reference>
<dbReference type="InterPro" id="IPR000873">
    <property type="entry name" value="AMP-dep_synth/lig_dom"/>
</dbReference>
<dbReference type="CDD" id="cd05930">
    <property type="entry name" value="A_NRPS"/>
    <property type="match status" value="2"/>
</dbReference>
<evidence type="ECO:0000313" key="5">
    <source>
        <dbReference type="EMBL" id="WMT02145.1"/>
    </source>
</evidence>
<dbReference type="Pfam" id="PF13193">
    <property type="entry name" value="AMP-binding_C"/>
    <property type="match status" value="3"/>
</dbReference>
<dbReference type="PROSITE" id="PS00455">
    <property type="entry name" value="AMP_BINDING"/>
    <property type="match status" value="2"/>
</dbReference>
<dbReference type="PROSITE" id="PS00012">
    <property type="entry name" value="PHOSPHOPANTETHEINE"/>
    <property type="match status" value="1"/>
</dbReference>
<dbReference type="CDD" id="cd19531">
    <property type="entry name" value="LCL_NRPS-like"/>
    <property type="match status" value="3"/>
</dbReference>
<dbReference type="Pfam" id="PF00668">
    <property type="entry name" value="Condensation"/>
    <property type="match status" value="3"/>
</dbReference>
<dbReference type="InterPro" id="IPR029058">
    <property type="entry name" value="AB_hydrolase_fold"/>
</dbReference>
<dbReference type="Gene3D" id="1.10.10.1830">
    <property type="entry name" value="Non-ribosomal peptide synthase, adenylation domain"/>
    <property type="match status" value="1"/>
</dbReference>
<dbReference type="SUPFAM" id="SSF52777">
    <property type="entry name" value="CoA-dependent acyltransferases"/>
    <property type="match status" value="6"/>
</dbReference>
<evidence type="ECO:0000256" key="2">
    <source>
        <dbReference type="ARBA" id="ARBA00022450"/>
    </source>
</evidence>
<dbReference type="Proteomes" id="UP001229313">
    <property type="component" value="Chromosome"/>
</dbReference>
<dbReference type="Pfam" id="PF00501">
    <property type="entry name" value="AMP-binding"/>
    <property type="match status" value="3"/>
</dbReference>
<protein>
    <submittedName>
        <fullName evidence="5">Amino acid adenylation domain-containing protein</fullName>
    </submittedName>
</protein>
<evidence type="ECO:0000256" key="1">
    <source>
        <dbReference type="ARBA" id="ARBA00001957"/>
    </source>
</evidence>
<keyword evidence="3" id="KW-0597">Phosphoprotein</keyword>
<dbReference type="InterPro" id="IPR041464">
    <property type="entry name" value="TubC_N"/>
</dbReference>
<dbReference type="InterPro" id="IPR044894">
    <property type="entry name" value="TubC_N_sf"/>
</dbReference>
<dbReference type="InterPro" id="IPR010071">
    <property type="entry name" value="AA_adenyl_dom"/>
</dbReference>
<dbReference type="InterPro" id="IPR042099">
    <property type="entry name" value="ANL_N_sf"/>
</dbReference>
<dbReference type="Gene3D" id="1.10.1200.10">
    <property type="entry name" value="ACP-like"/>
    <property type="match status" value="2"/>
</dbReference>
<organism evidence="5 6">
    <name type="scientific">Lysobacter yananisis</name>
    <dbReference type="NCBI Taxonomy" id="1003114"/>
    <lineage>
        <taxon>Bacteria</taxon>
        <taxon>Pseudomonadati</taxon>
        <taxon>Pseudomonadota</taxon>
        <taxon>Gammaproteobacteria</taxon>
        <taxon>Lysobacterales</taxon>
        <taxon>Lysobacteraceae</taxon>
        <taxon>Lysobacter</taxon>
    </lineage>
</organism>
<keyword evidence="2" id="KW-0596">Phosphopantetheine</keyword>
<dbReference type="Pfam" id="PF00550">
    <property type="entry name" value="PP-binding"/>
    <property type="match status" value="3"/>
</dbReference>
<dbReference type="InterPro" id="IPR009081">
    <property type="entry name" value="PP-bd_ACP"/>
</dbReference>
<dbReference type="Gene3D" id="3.30.300.30">
    <property type="match status" value="3"/>
</dbReference>
<dbReference type="InterPro" id="IPR045851">
    <property type="entry name" value="AMP-bd_C_sf"/>
</dbReference>
<dbReference type="Gene3D" id="3.40.50.1820">
    <property type="entry name" value="alpha/beta hydrolase"/>
    <property type="match status" value="1"/>
</dbReference>
<dbReference type="Pfam" id="PF18563">
    <property type="entry name" value="TubC_N"/>
    <property type="match status" value="1"/>
</dbReference>
<feature type="domain" description="Carrier" evidence="4">
    <location>
        <begin position="2074"/>
        <end position="2149"/>
    </location>
</feature>
<evidence type="ECO:0000259" key="4">
    <source>
        <dbReference type="PROSITE" id="PS50075"/>
    </source>
</evidence>
<dbReference type="PROSITE" id="PS50075">
    <property type="entry name" value="CARRIER"/>
    <property type="match status" value="3"/>
</dbReference>
<dbReference type="Gene3D" id="3.30.559.30">
    <property type="entry name" value="Nonribosomal peptide synthetase, condensation domain"/>
    <property type="match status" value="3"/>
</dbReference>
<dbReference type="Gene3D" id="3.40.50.980">
    <property type="match status" value="2"/>
</dbReference>
<feature type="domain" description="Carrier" evidence="4">
    <location>
        <begin position="1030"/>
        <end position="1105"/>
    </location>
</feature>